<dbReference type="Gene3D" id="3.40.50.300">
    <property type="entry name" value="P-loop containing nucleotide triphosphate hydrolases"/>
    <property type="match status" value="1"/>
</dbReference>
<dbReference type="SUPFAM" id="SSF53474">
    <property type="entry name" value="alpha/beta-Hydrolases"/>
    <property type="match status" value="1"/>
</dbReference>
<dbReference type="Gene3D" id="3.40.50.1820">
    <property type="entry name" value="alpha/beta hydrolase"/>
    <property type="match status" value="1"/>
</dbReference>
<reference evidence="3" key="1">
    <citation type="journal article" date="2016" name="Genome Announc.">
        <title>Draft genome sequences of fungus Aspergillus calidoustus.</title>
        <authorList>
            <person name="Horn F."/>
            <person name="Linde J."/>
            <person name="Mattern D.J."/>
            <person name="Walther G."/>
            <person name="Guthke R."/>
            <person name="Scherlach K."/>
            <person name="Martin K."/>
            <person name="Brakhage A.A."/>
            <person name="Petzke L."/>
            <person name="Valiante V."/>
        </authorList>
    </citation>
    <scope>NUCLEOTIDE SEQUENCE [LARGE SCALE GENOMIC DNA]</scope>
    <source>
        <strain evidence="3">SF006504</strain>
    </source>
</reference>
<proteinExistence type="predicted"/>
<evidence type="ECO:0000313" key="2">
    <source>
        <dbReference type="EMBL" id="CEL03477.1"/>
    </source>
</evidence>
<dbReference type="InterPro" id="IPR029058">
    <property type="entry name" value="AB_hydrolase_fold"/>
</dbReference>
<dbReference type="EMBL" id="CDMC01000003">
    <property type="protein sequence ID" value="CEL03477.1"/>
    <property type="molecule type" value="Genomic_DNA"/>
</dbReference>
<protein>
    <recommendedName>
        <fullName evidence="1">NACHT domain-containing protein</fullName>
    </recommendedName>
</protein>
<dbReference type="InterPro" id="IPR052374">
    <property type="entry name" value="SERAC1"/>
</dbReference>
<evidence type="ECO:0000259" key="1">
    <source>
        <dbReference type="Pfam" id="PF05729"/>
    </source>
</evidence>
<name>A0A0U4Z1M1_ASPCI</name>
<dbReference type="PANTHER" id="PTHR48182">
    <property type="entry name" value="PROTEIN SERAC1"/>
    <property type="match status" value="1"/>
</dbReference>
<dbReference type="InterPro" id="IPR007111">
    <property type="entry name" value="NACHT_NTPase"/>
</dbReference>
<dbReference type="Proteomes" id="UP000054771">
    <property type="component" value="Unassembled WGS sequence"/>
</dbReference>
<dbReference type="OrthoDB" id="1658288at2759"/>
<dbReference type="InterPro" id="IPR027417">
    <property type="entry name" value="P-loop_NTPase"/>
</dbReference>
<evidence type="ECO:0000313" key="3">
    <source>
        <dbReference type="Proteomes" id="UP000054771"/>
    </source>
</evidence>
<dbReference type="PANTHER" id="PTHR48182:SF3">
    <property type="entry name" value="DUF676 DOMAIN-CONTAINING PROTEIN"/>
    <property type="match status" value="1"/>
</dbReference>
<accession>A0A0U4Z1M1</accession>
<dbReference type="SUPFAM" id="SSF52540">
    <property type="entry name" value="P-loop containing nucleoside triphosphate hydrolases"/>
    <property type="match status" value="1"/>
</dbReference>
<dbReference type="Pfam" id="PF05729">
    <property type="entry name" value="NACHT"/>
    <property type="match status" value="1"/>
</dbReference>
<gene>
    <name evidence="2" type="ORF">ASPCAL04631</name>
</gene>
<keyword evidence="3" id="KW-1185">Reference proteome</keyword>
<organism evidence="2 3">
    <name type="scientific">Aspergillus calidoustus</name>
    <dbReference type="NCBI Taxonomy" id="454130"/>
    <lineage>
        <taxon>Eukaryota</taxon>
        <taxon>Fungi</taxon>
        <taxon>Dikarya</taxon>
        <taxon>Ascomycota</taxon>
        <taxon>Pezizomycotina</taxon>
        <taxon>Eurotiomycetes</taxon>
        <taxon>Eurotiomycetidae</taxon>
        <taxon>Eurotiales</taxon>
        <taxon>Aspergillaceae</taxon>
        <taxon>Aspergillus</taxon>
        <taxon>Aspergillus subgen. Nidulantes</taxon>
    </lineage>
</organism>
<feature type="domain" description="NACHT" evidence="1">
    <location>
        <begin position="286"/>
        <end position="438"/>
    </location>
</feature>
<sequence>MLPAVLPQARIYVFEWDADFPIDNPKATLVSQATLLVDSIKAELESDADRPIVFIGSDFGGLIIAQALVRAHQDVANYGWILHCLAGVVFLGTPFRGVQLIKVNRALAVIRRVATGGESLKALRFLQQLADEQIGEETTREFSRLTRMDSLCIDTHCFAEVLPTRMHNPRHRSEIVRVLPGSSVKFIVPKRSAVLDTGNCTCLVASHHEMNKFRGPDCARFQRISAAVADYANNASAVFEFRQTYPKSRHWLVPYDRNNDFIGREGELYDLLNEIRPRAWPHACQRTIISGACGVGKTELALEVAFRFAADNSDCSVFWLCARNATSIRNSLLEVARVLGISDTNQDGLMESVVYHLNHENLGAWLLIIDGADDLQHLLKTKGKGLEGSLPRCPMGSILITARDPVIKAQFENADSTVLIHLGNPEPLQVATWARKWFLETPQAIQLMVEGLPLRSARAIKALIFLISLGVSPNRNLPSRLRHEINMDHVRRHVDAVPHSGNTGADSDDEDIIAHITKLARTSLAELPWTYLAFLSLMSETEVPKSFFQRKGSFDNMVVEVLNGASFIRARQNDTSFDVAPEVRLAVRKAWEPRRMLDAPARSIMEHLVSVLPPPTAENRDTWLQYQPHVQEVLKFRKLSACQDTVAVLATLLAQSYVEFGS</sequence>
<dbReference type="AlphaFoldDB" id="A0A0U4Z1M1"/>